<organism evidence="1 2">
    <name type="scientific">Streptomyces bangladeshensis</name>
    <dbReference type="NCBI Taxonomy" id="295352"/>
    <lineage>
        <taxon>Bacteria</taxon>
        <taxon>Bacillati</taxon>
        <taxon>Actinomycetota</taxon>
        <taxon>Actinomycetes</taxon>
        <taxon>Kitasatosporales</taxon>
        <taxon>Streptomycetaceae</taxon>
        <taxon>Streptomyces</taxon>
    </lineage>
</organism>
<comment type="caution">
    <text evidence="1">The sequence shown here is derived from an EMBL/GenBank/DDBJ whole genome shotgun (WGS) entry which is preliminary data.</text>
</comment>
<dbReference type="EMBL" id="BAAAOQ010000046">
    <property type="protein sequence ID" value="GAA1500292.1"/>
    <property type="molecule type" value="Genomic_DNA"/>
</dbReference>
<accession>A0ABP4KA05</accession>
<evidence type="ECO:0000313" key="1">
    <source>
        <dbReference type="EMBL" id="GAA1500292.1"/>
    </source>
</evidence>
<gene>
    <name evidence="1" type="ORF">GCM10009787_77790</name>
</gene>
<protein>
    <submittedName>
        <fullName evidence="1">Uncharacterized protein</fullName>
    </submittedName>
</protein>
<name>A0ABP4KA05_9ACTN</name>
<proteinExistence type="predicted"/>
<sequence>MLCLRESATATRLVTDLAVGTCELSHEALDARISHQRDLAVDYFRAVLVSAGILPVWDEYLARLERWIEQKTAAIKDLEDRRLITAFARWDRIARIRRRARGKPTS</sequence>
<reference evidence="2" key="1">
    <citation type="journal article" date="2019" name="Int. J. Syst. Evol. Microbiol.">
        <title>The Global Catalogue of Microorganisms (GCM) 10K type strain sequencing project: providing services to taxonomists for standard genome sequencing and annotation.</title>
        <authorList>
            <consortium name="The Broad Institute Genomics Platform"/>
            <consortium name="The Broad Institute Genome Sequencing Center for Infectious Disease"/>
            <person name="Wu L."/>
            <person name="Ma J."/>
        </authorList>
    </citation>
    <scope>NUCLEOTIDE SEQUENCE [LARGE SCALE GENOMIC DNA]</scope>
    <source>
        <strain evidence="2">JCM 14924</strain>
    </source>
</reference>
<dbReference type="Proteomes" id="UP001501391">
    <property type="component" value="Unassembled WGS sequence"/>
</dbReference>
<evidence type="ECO:0000313" key="2">
    <source>
        <dbReference type="Proteomes" id="UP001501391"/>
    </source>
</evidence>
<keyword evidence="2" id="KW-1185">Reference proteome</keyword>